<dbReference type="AlphaFoldDB" id="A0A4Z2HZX8"/>
<name>A0A4Z2HZX8_9TELE</name>
<proteinExistence type="predicted"/>
<evidence type="ECO:0000313" key="2">
    <source>
        <dbReference type="EMBL" id="TNN71121.1"/>
    </source>
</evidence>
<feature type="region of interest" description="Disordered" evidence="1">
    <location>
        <begin position="1"/>
        <end position="33"/>
    </location>
</feature>
<gene>
    <name evidence="2" type="ORF">EYF80_018641</name>
</gene>
<organism evidence="2 3">
    <name type="scientific">Liparis tanakae</name>
    <name type="common">Tanaka's snailfish</name>
    <dbReference type="NCBI Taxonomy" id="230148"/>
    <lineage>
        <taxon>Eukaryota</taxon>
        <taxon>Metazoa</taxon>
        <taxon>Chordata</taxon>
        <taxon>Craniata</taxon>
        <taxon>Vertebrata</taxon>
        <taxon>Euteleostomi</taxon>
        <taxon>Actinopterygii</taxon>
        <taxon>Neopterygii</taxon>
        <taxon>Teleostei</taxon>
        <taxon>Neoteleostei</taxon>
        <taxon>Acanthomorphata</taxon>
        <taxon>Eupercaria</taxon>
        <taxon>Perciformes</taxon>
        <taxon>Cottioidei</taxon>
        <taxon>Cottales</taxon>
        <taxon>Liparidae</taxon>
        <taxon>Liparis</taxon>
    </lineage>
</organism>
<protein>
    <submittedName>
        <fullName evidence="2">Uncharacterized protein</fullName>
    </submittedName>
</protein>
<comment type="caution">
    <text evidence="2">The sequence shown here is derived from an EMBL/GenBank/DDBJ whole genome shotgun (WGS) entry which is preliminary data.</text>
</comment>
<sequence>MVAPYPAPRRFPEFPTTAQRRQRPGSHEPYGDLPGITCEYSRDLLKPDWIQATQEMNRNNPNGSSDLIIKIHPSSHYCASLIPPSFAFRGNLAARCTAIQYDIRASQRNTVLMYLQRPFITSPLQCDLMTLQFAVKRNSDRTMRV</sequence>
<evidence type="ECO:0000313" key="3">
    <source>
        <dbReference type="Proteomes" id="UP000314294"/>
    </source>
</evidence>
<dbReference type="Proteomes" id="UP000314294">
    <property type="component" value="Unassembled WGS sequence"/>
</dbReference>
<keyword evidence="3" id="KW-1185">Reference proteome</keyword>
<dbReference type="EMBL" id="SRLO01000154">
    <property type="protein sequence ID" value="TNN71121.1"/>
    <property type="molecule type" value="Genomic_DNA"/>
</dbReference>
<reference evidence="2 3" key="1">
    <citation type="submission" date="2019-03" db="EMBL/GenBank/DDBJ databases">
        <title>First draft genome of Liparis tanakae, snailfish: a comprehensive survey of snailfish specific genes.</title>
        <authorList>
            <person name="Kim W."/>
            <person name="Song I."/>
            <person name="Jeong J.-H."/>
            <person name="Kim D."/>
            <person name="Kim S."/>
            <person name="Ryu S."/>
            <person name="Song J.Y."/>
            <person name="Lee S.K."/>
        </authorList>
    </citation>
    <scope>NUCLEOTIDE SEQUENCE [LARGE SCALE GENOMIC DNA]</scope>
    <source>
        <tissue evidence="2">Muscle</tissue>
    </source>
</reference>
<accession>A0A4Z2HZX8</accession>
<evidence type="ECO:0000256" key="1">
    <source>
        <dbReference type="SAM" id="MobiDB-lite"/>
    </source>
</evidence>